<accession>A0A1H1ES89</accession>
<protein>
    <submittedName>
        <fullName evidence="2">Uncharacterized protein</fullName>
    </submittedName>
</protein>
<evidence type="ECO:0000313" key="3">
    <source>
        <dbReference type="Proteomes" id="UP000199289"/>
    </source>
</evidence>
<reference evidence="3" key="1">
    <citation type="submission" date="2016-10" db="EMBL/GenBank/DDBJ databases">
        <authorList>
            <person name="Varghese N."/>
            <person name="Submissions S."/>
        </authorList>
    </citation>
    <scope>NUCLEOTIDE SEQUENCE [LARGE SCALE GENOMIC DNA]</scope>
    <source>
        <strain evidence="3">CGMCC 1.12397</strain>
    </source>
</reference>
<keyword evidence="1" id="KW-0472">Membrane</keyword>
<feature type="transmembrane region" description="Helical" evidence="1">
    <location>
        <begin position="7"/>
        <end position="25"/>
    </location>
</feature>
<keyword evidence="1" id="KW-1133">Transmembrane helix</keyword>
<sequence>MTLNRPVGVGVVAAVLGGTVAYLLFPDALLAATNAALWGVGGGLTVAEGEAWTGGPNEGGLENAIPAVVLLLLGIFGVHDGLPIDGGLRIALVVLAAGGLLVCTNAGVRFGRRTAAD</sequence>
<organism evidence="2 3">
    <name type="scientific">Halopelagius longus</name>
    <dbReference type="NCBI Taxonomy" id="1236180"/>
    <lineage>
        <taxon>Archaea</taxon>
        <taxon>Methanobacteriati</taxon>
        <taxon>Methanobacteriota</taxon>
        <taxon>Stenosarchaea group</taxon>
        <taxon>Halobacteria</taxon>
        <taxon>Halobacteriales</taxon>
        <taxon>Haloferacaceae</taxon>
    </lineage>
</organism>
<name>A0A1H1ES89_9EURY</name>
<dbReference type="RefSeq" id="WP_245698917.1">
    <property type="nucleotide sequence ID" value="NZ_FNKQ01000003.1"/>
</dbReference>
<dbReference type="Proteomes" id="UP000199289">
    <property type="component" value="Unassembled WGS sequence"/>
</dbReference>
<proteinExistence type="predicted"/>
<keyword evidence="1" id="KW-0812">Transmembrane</keyword>
<dbReference type="EMBL" id="FNKQ01000003">
    <property type="protein sequence ID" value="SDQ91613.1"/>
    <property type="molecule type" value="Genomic_DNA"/>
</dbReference>
<gene>
    <name evidence="2" type="ORF">SAMN05216278_3041</name>
</gene>
<feature type="transmembrane region" description="Helical" evidence="1">
    <location>
        <begin position="88"/>
        <end position="108"/>
    </location>
</feature>
<evidence type="ECO:0000256" key="1">
    <source>
        <dbReference type="SAM" id="Phobius"/>
    </source>
</evidence>
<dbReference type="AlphaFoldDB" id="A0A1H1ES89"/>
<evidence type="ECO:0000313" key="2">
    <source>
        <dbReference type="EMBL" id="SDQ91613.1"/>
    </source>
</evidence>